<sequence>EYEVLDFVALELGPYYSLIDHLSIYWSVLCIFSAVTKEEPASLIFDDKPIEKTPLGDAIDSLMVRWAQLLSNVSSRAPVPAPSTIDHVKEVVEISMYHVGNFVSKISRLSLFIILESMTDEREPKNLSGDS</sequence>
<dbReference type="STRING" id="6313.A0A0K0DDH3"/>
<accession>A0A0K0DDH3</accession>
<name>A0A0K0DDH3_ANGCA</name>
<dbReference type="Proteomes" id="UP000035642">
    <property type="component" value="Unassembled WGS sequence"/>
</dbReference>
<protein>
    <submittedName>
        <fullName evidence="2">Protein kinase domain-containing protein</fullName>
    </submittedName>
</protein>
<proteinExistence type="predicted"/>
<reference evidence="2" key="2">
    <citation type="submission" date="2017-02" db="UniProtKB">
        <authorList>
            <consortium name="WormBaseParasite"/>
        </authorList>
    </citation>
    <scope>IDENTIFICATION</scope>
</reference>
<dbReference type="AlphaFoldDB" id="A0A0K0DDH3"/>
<evidence type="ECO:0000313" key="1">
    <source>
        <dbReference type="Proteomes" id="UP000035642"/>
    </source>
</evidence>
<dbReference type="WBParaSite" id="ACAC_0000877301-mRNA-1">
    <property type="protein sequence ID" value="ACAC_0000877301-mRNA-1"/>
    <property type="gene ID" value="ACAC_0000877301"/>
</dbReference>
<keyword evidence="1" id="KW-1185">Reference proteome</keyword>
<organism evidence="1 2">
    <name type="scientific">Angiostrongylus cantonensis</name>
    <name type="common">Rat lungworm</name>
    <dbReference type="NCBI Taxonomy" id="6313"/>
    <lineage>
        <taxon>Eukaryota</taxon>
        <taxon>Metazoa</taxon>
        <taxon>Ecdysozoa</taxon>
        <taxon>Nematoda</taxon>
        <taxon>Chromadorea</taxon>
        <taxon>Rhabditida</taxon>
        <taxon>Rhabditina</taxon>
        <taxon>Rhabditomorpha</taxon>
        <taxon>Strongyloidea</taxon>
        <taxon>Metastrongylidae</taxon>
        <taxon>Angiostrongylus</taxon>
    </lineage>
</organism>
<evidence type="ECO:0000313" key="2">
    <source>
        <dbReference type="WBParaSite" id="ACAC_0000877301-mRNA-1"/>
    </source>
</evidence>
<reference evidence="1" key="1">
    <citation type="submission" date="2012-09" db="EMBL/GenBank/DDBJ databases">
        <authorList>
            <person name="Martin A.A."/>
        </authorList>
    </citation>
    <scope>NUCLEOTIDE SEQUENCE</scope>
</reference>